<dbReference type="Proteomes" id="UP000054144">
    <property type="component" value="Unassembled WGS sequence"/>
</dbReference>
<name>A0A0D7AN64_9AGAR</name>
<sequence length="236" mass="25900">MKKNLGHGRSSCQPPSTPMGPPRYKAAPFPMSPPASILDKQTSELETQPEDLLDDSQTAYSTEAVFKPVYKAPTSWESFMEAQANTVLGPSALEDCEDGVVLGATFEFNPPVGAAKTQPVTEIIEWPAPPAGSSSDVALSYSGGRQKAVKARPVAFPDLVKTVKTEGLPGQLSRNERYILTRMRIFRDRELESLNESSLRMRNQIRELQCRVQLLEAVIVGAGEEVPDYENSMIVM</sequence>
<proteinExistence type="predicted"/>
<dbReference type="EMBL" id="KN881627">
    <property type="protein sequence ID" value="KIY53300.1"/>
    <property type="molecule type" value="Genomic_DNA"/>
</dbReference>
<gene>
    <name evidence="2" type="ORF">FISHEDRAFT_55369</name>
</gene>
<reference evidence="2 3" key="1">
    <citation type="journal article" date="2015" name="Fungal Genet. Biol.">
        <title>Evolution of novel wood decay mechanisms in Agaricales revealed by the genome sequences of Fistulina hepatica and Cylindrobasidium torrendii.</title>
        <authorList>
            <person name="Floudas D."/>
            <person name="Held B.W."/>
            <person name="Riley R."/>
            <person name="Nagy L.G."/>
            <person name="Koehler G."/>
            <person name="Ransdell A.S."/>
            <person name="Younus H."/>
            <person name="Chow J."/>
            <person name="Chiniquy J."/>
            <person name="Lipzen A."/>
            <person name="Tritt A."/>
            <person name="Sun H."/>
            <person name="Haridas S."/>
            <person name="LaButti K."/>
            <person name="Ohm R.A."/>
            <person name="Kues U."/>
            <person name="Blanchette R.A."/>
            <person name="Grigoriev I.V."/>
            <person name="Minto R.E."/>
            <person name="Hibbett D.S."/>
        </authorList>
    </citation>
    <scope>NUCLEOTIDE SEQUENCE [LARGE SCALE GENOMIC DNA]</scope>
    <source>
        <strain evidence="2 3">ATCC 64428</strain>
    </source>
</reference>
<protein>
    <submittedName>
        <fullName evidence="2">Uncharacterized protein</fullName>
    </submittedName>
</protein>
<accession>A0A0D7AN64</accession>
<evidence type="ECO:0000313" key="2">
    <source>
        <dbReference type="EMBL" id="KIY53300.1"/>
    </source>
</evidence>
<evidence type="ECO:0000256" key="1">
    <source>
        <dbReference type="SAM" id="MobiDB-lite"/>
    </source>
</evidence>
<evidence type="ECO:0000313" key="3">
    <source>
        <dbReference type="Proteomes" id="UP000054144"/>
    </source>
</evidence>
<feature type="region of interest" description="Disordered" evidence="1">
    <location>
        <begin position="1"/>
        <end position="48"/>
    </location>
</feature>
<keyword evidence="3" id="KW-1185">Reference proteome</keyword>
<dbReference type="AlphaFoldDB" id="A0A0D7AN64"/>
<organism evidence="2 3">
    <name type="scientific">Fistulina hepatica ATCC 64428</name>
    <dbReference type="NCBI Taxonomy" id="1128425"/>
    <lineage>
        <taxon>Eukaryota</taxon>
        <taxon>Fungi</taxon>
        <taxon>Dikarya</taxon>
        <taxon>Basidiomycota</taxon>
        <taxon>Agaricomycotina</taxon>
        <taxon>Agaricomycetes</taxon>
        <taxon>Agaricomycetidae</taxon>
        <taxon>Agaricales</taxon>
        <taxon>Fistulinaceae</taxon>
        <taxon>Fistulina</taxon>
    </lineage>
</organism>